<reference evidence="2" key="2">
    <citation type="submission" date="2024-06" db="EMBL/GenBank/DDBJ databases">
        <authorList>
            <person name="Petrova K.O."/>
            <person name="Toshchakov S.V."/>
            <person name="Boltjanskaja Y.V."/>
            <person name="Kevbrin V."/>
        </authorList>
    </citation>
    <scope>NUCLEOTIDE SEQUENCE</scope>
    <source>
        <strain evidence="2">Z-910T</strain>
    </source>
</reference>
<dbReference type="RefSeq" id="WP_350343109.1">
    <property type="nucleotide sequence ID" value="NZ_CP158367.1"/>
</dbReference>
<evidence type="ECO:0000259" key="1">
    <source>
        <dbReference type="SMART" id="SM00858"/>
    </source>
</evidence>
<gene>
    <name evidence="2" type="primary">cpaB</name>
    <name evidence="2" type="ORF">PRVXT_002389</name>
</gene>
<dbReference type="Pfam" id="PF16976">
    <property type="entry name" value="RcpC"/>
    <property type="match status" value="1"/>
</dbReference>
<protein>
    <submittedName>
        <fullName evidence="2">Flp pilus assembly protein CpaB</fullName>
    </submittedName>
</protein>
<dbReference type="Gene3D" id="3.90.1210.10">
    <property type="entry name" value="Antifreeze-like/N-acetylneuraminic acid synthase C-terminal domain"/>
    <property type="match status" value="1"/>
</dbReference>
<dbReference type="SMART" id="SM00858">
    <property type="entry name" value="SAF"/>
    <property type="match status" value="1"/>
</dbReference>
<dbReference type="InterPro" id="IPR013974">
    <property type="entry name" value="SAF"/>
</dbReference>
<dbReference type="Pfam" id="PF08666">
    <property type="entry name" value="SAF"/>
    <property type="match status" value="1"/>
</dbReference>
<dbReference type="NCBIfam" id="TIGR03177">
    <property type="entry name" value="pilus_cpaB"/>
    <property type="match status" value="1"/>
</dbReference>
<evidence type="ECO:0000313" key="2">
    <source>
        <dbReference type="EMBL" id="XBX74355.1"/>
    </source>
</evidence>
<dbReference type="InterPro" id="IPR017592">
    <property type="entry name" value="Pilus_assmbl_Flp-typ_CpaB"/>
</dbReference>
<dbReference type="AlphaFoldDB" id="A0AAU7VKD5"/>
<name>A0AAU7VKD5_9FIRM</name>
<dbReference type="EMBL" id="CP158367">
    <property type="protein sequence ID" value="XBX74355.1"/>
    <property type="molecule type" value="Genomic_DNA"/>
</dbReference>
<dbReference type="CDD" id="cd11614">
    <property type="entry name" value="SAF_CpaB_FlgA_like"/>
    <property type="match status" value="1"/>
</dbReference>
<accession>A0AAU7VKD5</accession>
<sequence>MKNTKMIATVAAACIFLLGLIITLSSNDNTSNENLVQTIIVREDINSLTEITADMVKVKEIHNEAVPENSVSNVDEVVGKVAMVDMFRGDIITTQKIEESGSIRAGLSSVVPEEMRAITINVEQDSGVAGLLKIGDQVDVISVLGEEETAVLLLENRKVLAVDNLMNPPAVESEQGMQYVTVTLAVTPEEALDLSLATTVANDNRLILRNQADEEKQGIDGVILEDIKK</sequence>
<reference evidence="2" key="1">
    <citation type="journal article" date="2013" name="Extremophiles">
        <title>Proteinivorax tanatarense gen. nov., sp. nov., an anaerobic, haloalkaliphilic, proteolytic bacterium isolated from a decaying algal bloom, and proposal of Proteinivoraceae fam. nov.</title>
        <authorList>
            <person name="Kevbrin V."/>
            <person name="Boltyanskaya Y."/>
            <person name="Zhilina T."/>
            <person name="Kolganova T."/>
            <person name="Lavrentjeva E."/>
            <person name="Kuznetsov B."/>
        </authorList>
    </citation>
    <scope>NUCLEOTIDE SEQUENCE</scope>
    <source>
        <strain evidence="2">Z-910T</strain>
    </source>
</reference>
<proteinExistence type="predicted"/>
<dbReference type="InterPro" id="IPR031571">
    <property type="entry name" value="RcpC_dom"/>
</dbReference>
<feature type="domain" description="SAF" evidence="1">
    <location>
        <begin position="36"/>
        <end position="98"/>
    </location>
</feature>
<organism evidence="2">
    <name type="scientific">Proteinivorax tanatarense</name>
    <dbReference type="NCBI Taxonomy" id="1260629"/>
    <lineage>
        <taxon>Bacteria</taxon>
        <taxon>Bacillati</taxon>
        <taxon>Bacillota</taxon>
        <taxon>Clostridia</taxon>
        <taxon>Eubacteriales</taxon>
        <taxon>Proteinivoracaceae</taxon>
        <taxon>Proteinivorax</taxon>
    </lineage>
</organism>